<feature type="domain" description="DUF7918" evidence="2">
    <location>
        <begin position="8"/>
        <end position="219"/>
    </location>
</feature>
<dbReference type="InterPro" id="IPR057678">
    <property type="entry name" value="DUF7918"/>
</dbReference>
<dbReference type="Proteomes" id="UP000294933">
    <property type="component" value="Unassembled WGS sequence"/>
</dbReference>
<sequence>MLLGNYEALVQCDGAPLPEHGVLVEGQTVSCWIPSQVGKAFTISWQQHGRTVASRGYVSVDGTCVGVATRHGNDALQRQVHKGVDSNDLEHKYHPFTFAPINLTDNPALPVKKRDITSLGTIVVEIFEAERGRECMCIRAGLQVNLHDDPIHEREKKLGGHRILLGAGIKRERPAQVSSRPAKPHRHWRRIDPNRPLATFRFKYQSNAEFLQAEGIIPKPVVPITDTPPRDDVLSNRNGRIRCKSNVEDTGGYSAENHVQNSSGEDKIITDEGKDGKADLIRQALKEKTTQTKRQPQISIDSDSDVELIEVSKRRRKDYTSKVYDDVIVLSSDDE</sequence>
<dbReference type="Pfam" id="PF25534">
    <property type="entry name" value="DUF7918"/>
    <property type="match status" value="1"/>
</dbReference>
<dbReference type="PANTHER" id="PTHR36223">
    <property type="entry name" value="BETA-LACTAMASE-TYPE TRANSPEPTIDASE FOLD DOMAIN CONTAINING PROTEIN"/>
    <property type="match status" value="1"/>
</dbReference>
<evidence type="ECO:0000256" key="1">
    <source>
        <dbReference type="SAM" id="MobiDB-lite"/>
    </source>
</evidence>
<reference evidence="3 4" key="1">
    <citation type="submission" date="2018-06" db="EMBL/GenBank/DDBJ databases">
        <title>A transcriptomic atlas of mushroom development highlights an independent origin of complex multicellularity.</title>
        <authorList>
            <consortium name="DOE Joint Genome Institute"/>
            <person name="Krizsan K."/>
            <person name="Almasi E."/>
            <person name="Merenyi Z."/>
            <person name="Sahu N."/>
            <person name="Viragh M."/>
            <person name="Koszo T."/>
            <person name="Mondo S."/>
            <person name="Kiss B."/>
            <person name="Balint B."/>
            <person name="Kues U."/>
            <person name="Barry K."/>
            <person name="Hegedus J.C."/>
            <person name="Henrissat B."/>
            <person name="Johnson J."/>
            <person name="Lipzen A."/>
            <person name="Ohm R."/>
            <person name="Nagy I."/>
            <person name="Pangilinan J."/>
            <person name="Yan J."/>
            <person name="Xiong Y."/>
            <person name="Grigoriev I.V."/>
            <person name="Hibbett D.S."/>
            <person name="Nagy L.G."/>
        </authorList>
    </citation>
    <scope>NUCLEOTIDE SEQUENCE [LARGE SCALE GENOMIC DNA]</scope>
    <source>
        <strain evidence="3 4">SZMC22713</strain>
    </source>
</reference>
<organism evidence="3 4">
    <name type="scientific">Rickenella mellea</name>
    <dbReference type="NCBI Taxonomy" id="50990"/>
    <lineage>
        <taxon>Eukaryota</taxon>
        <taxon>Fungi</taxon>
        <taxon>Dikarya</taxon>
        <taxon>Basidiomycota</taxon>
        <taxon>Agaricomycotina</taxon>
        <taxon>Agaricomycetes</taxon>
        <taxon>Hymenochaetales</taxon>
        <taxon>Rickenellaceae</taxon>
        <taxon>Rickenella</taxon>
    </lineage>
</organism>
<accession>A0A4Y7PNT2</accession>
<proteinExistence type="predicted"/>
<dbReference type="PANTHER" id="PTHR36223:SF1">
    <property type="entry name" value="TRANSCRIPTION ELONGATION FACTOR EAF N-TERMINAL DOMAIN-CONTAINING PROTEIN"/>
    <property type="match status" value="1"/>
</dbReference>
<evidence type="ECO:0000259" key="2">
    <source>
        <dbReference type="Pfam" id="PF25534"/>
    </source>
</evidence>
<evidence type="ECO:0000313" key="4">
    <source>
        <dbReference type="Proteomes" id="UP000294933"/>
    </source>
</evidence>
<evidence type="ECO:0000313" key="3">
    <source>
        <dbReference type="EMBL" id="TDL17087.1"/>
    </source>
</evidence>
<dbReference type="VEuPathDB" id="FungiDB:BD410DRAFT_583940"/>
<dbReference type="STRING" id="50990.A0A4Y7PNT2"/>
<keyword evidence="4" id="KW-1185">Reference proteome</keyword>
<feature type="region of interest" description="Disordered" evidence="1">
    <location>
        <begin position="248"/>
        <end position="271"/>
    </location>
</feature>
<dbReference type="OrthoDB" id="3364132at2759"/>
<dbReference type="EMBL" id="ML170228">
    <property type="protein sequence ID" value="TDL17087.1"/>
    <property type="molecule type" value="Genomic_DNA"/>
</dbReference>
<dbReference type="AlphaFoldDB" id="A0A4Y7PNT2"/>
<gene>
    <name evidence="3" type="ORF">BD410DRAFT_583940</name>
</gene>
<protein>
    <recommendedName>
        <fullName evidence="2">DUF7918 domain-containing protein</fullName>
    </recommendedName>
</protein>
<name>A0A4Y7PNT2_9AGAM</name>